<accession>A0ABQ9FSR3</accession>
<evidence type="ECO:0000256" key="3">
    <source>
        <dbReference type="ARBA" id="ARBA00022692"/>
    </source>
</evidence>
<evidence type="ECO:0000259" key="8">
    <source>
        <dbReference type="PROSITE" id="PS50262"/>
    </source>
</evidence>
<keyword evidence="4 7" id="KW-1133">Transmembrane helix</keyword>
<dbReference type="PANTHER" id="PTHR24241">
    <property type="entry name" value="NEUROPEPTIDE RECEPTOR-RELATED G-PROTEIN COUPLED RECEPTOR"/>
    <property type="match status" value="1"/>
</dbReference>
<keyword evidence="2" id="KW-1003">Cell membrane</keyword>
<comment type="subcellular location">
    <subcellularLocation>
        <location evidence="1">Cell membrane</location>
        <topology evidence="1">Multi-pass membrane protein</topology>
    </subcellularLocation>
</comment>
<dbReference type="InterPro" id="IPR017452">
    <property type="entry name" value="GPCR_Rhodpsn_7TM"/>
</dbReference>
<organism evidence="9 10">
    <name type="scientific">Tegillarca granosa</name>
    <name type="common">Malaysian cockle</name>
    <name type="synonym">Anadara granosa</name>
    <dbReference type="NCBI Taxonomy" id="220873"/>
    <lineage>
        <taxon>Eukaryota</taxon>
        <taxon>Metazoa</taxon>
        <taxon>Spiralia</taxon>
        <taxon>Lophotrochozoa</taxon>
        <taxon>Mollusca</taxon>
        <taxon>Bivalvia</taxon>
        <taxon>Autobranchia</taxon>
        <taxon>Pteriomorphia</taxon>
        <taxon>Arcoida</taxon>
        <taxon>Arcoidea</taxon>
        <taxon>Arcidae</taxon>
        <taxon>Tegillarca</taxon>
    </lineage>
</organism>
<dbReference type="SUPFAM" id="SSF81321">
    <property type="entry name" value="Family A G protein-coupled receptor-like"/>
    <property type="match status" value="1"/>
</dbReference>
<protein>
    <recommendedName>
        <fullName evidence="8">G-protein coupled receptors family 1 profile domain-containing protein</fullName>
    </recommendedName>
</protein>
<evidence type="ECO:0000256" key="4">
    <source>
        <dbReference type="ARBA" id="ARBA00022989"/>
    </source>
</evidence>
<feature type="transmembrane region" description="Helical" evidence="7">
    <location>
        <begin position="123"/>
        <end position="144"/>
    </location>
</feature>
<comment type="caution">
    <text evidence="9">The sequence shown here is derived from an EMBL/GenBank/DDBJ whole genome shotgun (WGS) entry which is preliminary data.</text>
</comment>
<evidence type="ECO:0000256" key="1">
    <source>
        <dbReference type="ARBA" id="ARBA00004651"/>
    </source>
</evidence>
<dbReference type="EMBL" id="JARBDR010000141">
    <property type="protein sequence ID" value="KAJ8320270.1"/>
    <property type="molecule type" value="Genomic_DNA"/>
</dbReference>
<keyword evidence="5 7" id="KW-0472">Membrane</keyword>
<gene>
    <name evidence="9" type="ORF">KUTeg_001857</name>
</gene>
<dbReference type="Gene3D" id="1.20.1070.10">
    <property type="entry name" value="Rhodopsin 7-helix transmembrane proteins"/>
    <property type="match status" value="2"/>
</dbReference>
<dbReference type="PANTHER" id="PTHR24241:SF161">
    <property type="entry name" value="G-PROTEIN COUPLED RECEPTORS FAMILY 1 PROFILE DOMAIN-CONTAINING PROTEIN"/>
    <property type="match status" value="1"/>
</dbReference>
<feature type="transmembrane region" description="Helical" evidence="7">
    <location>
        <begin position="156"/>
        <end position="177"/>
    </location>
</feature>
<feature type="transmembrane region" description="Helical" evidence="7">
    <location>
        <begin position="35"/>
        <end position="59"/>
    </location>
</feature>
<evidence type="ECO:0000256" key="7">
    <source>
        <dbReference type="SAM" id="Phobius"/>
    </source>
</evidence>
<dbReference type="Proteomes" id="UP001217089">
    <property type="component" value="Unassembled WGS sequence"/>
</dbReference>
<evidence type="ECO:0000313" key="10">
    <source>
        <dbReference type="Proteomes" id="UP001217089"/>
    </source>
</evidence>
<proteinExistence type="predicted"/>
<evidence type="ECO:0000313" key="9">
    <source>
        <dbReference type="EMBL" id="KAJ8320270.1"/>
    </source>
</evidence>
<keyword evidence="6" id="KW-0675">Receptor</keyword>
<name>A0ABQ9FSR3_TEGGR</name>
<evidence type="ECO:0000256" key="6">
    <source>
        <dbReference type="ARBA" id="ARBA00023170"/>
    </source>
</evidence>
<sequence>MPSINGSVMHFNSSVNNTETINNNNESTKETDLKIALIISWIELVLIVILNSLLIILLLKRKPKSRMAFFVLHLSLSDFCYIFCLCSVICTINYTIGNIDSSDKQISGRSNIMTRSKIRSVQMAFLVVTVYFLSWSPLMINILFTVHGVIHPGSYYYILMALAPLNSAANPIAFIIFNHNMILSPNKKDNSCPSVATATTYLLQQKPKSSSQ</sequence>
<evidence type="ECO:0000256" key="5">
    <source>
        <dbReference type="ARBA" id="ARBA00023136"/>
    </source>
</evidence>
<evidence type="ECO:0000256" key="2">
    <source>
        <dbReference type="ARBA" id="ARBA00022475"/>
    </source>
</evidence>
<feature type="domain" description="G-protein coupled receptors family 1 profile" evidence="8">
    <location>
        <begin position="42"/>
        <end position="174"/>
    </location>
</feature>
<keyword evidence="3 7" id="KW-0812">Transmembrane</keyword>
<dbReference type="PROSITE" id="PS50262">
    <property type="entry name" value="G_PROTEIN_RECEP_F1_2"/>
    <property type="match status" value="1"/>
</dbReference>
<reference evidence="9 10" key="1">
    <citation type="submission" date="2022-12" db="EMBL/GenBank/DDBJ databases">
        <title>Chromosome-level genome of Tegillarca granosa.</title>
        <authorList>
            <person name="Kim J."/>
        </authorList>
    </citation>
    <scope>NUCLEOTIDE SEQUENCE [LARGE SCALE GENOMIC DNA]</scope>
    <source>
        <strain evidence="9">Teg-2019</strain>
        <tissue evidence="9">Adductor muscle</tissue>
    </source>
</reference>
<keyword evidence="10" id="KW-1185">Reference proteome</keyword>